<keyword evidence="2" id="KW-0472">Membrane</keyword>
<feature type="region of interest" description="Disordered" evidence="1">
    <location>
        <begin position="493"/>
        <end position="526"/>
    </location>
</feature>
<dbReference type="EMBL" id="JAURTK010000003">
    <property type="protein sequence ID" value="MDP9647220.1"/>
    <property type="molecule type" value="Genomic_DNA"/>
</dbReference>
<accession>A0AB73IB05</accession>
<gene>
    <name evidence="4" type="ORF">J2793_002666</name>
</gene>
<sequence>MAVNLSVSKSILATPPELGAAVSPSIRARLLATLFDNRRPLLMSVVASAFVAAVAYARLHQPWAILWLLADAWVLLGRLSIIHAYTSHNRNSPLNPRPWAATYAPLCLTTSLMLGLGTMGCVGTADTTLASLALMVASGILGGVASRNASVPRLAIAQICLVTIPIGLGALFSPIAGSWILVPPLLLYVGAMISIVQRHYRGLVALMIAEQNHAELAVRFDAALTHMPHGLCTIDRSGKVAIANSRTAQLFGATLDTLKLNVPLPEFIGHLGFVQFGERLGQQFTEKCSAWLREKRRPLALALPNGRQLELTRNPVPDGSAVVIIEDVTERRRSEAKVLYLARHDSLTGLANRRELRERLGKILSSARRGSDTRTAVLYLDLDGFKQVNDRHGHTAGDEVLEAVATRLTETLRHGEFAARLGGDEFAVIVENAALHAVVAIAERVIREIAKPYPLTAGGTIHIGTSIGIALAEAQEPVDDLIRRADEAMYSAKKAGKGTYRISHGQTEPEPDADADADRDASVGTA</sequence>
<dbReference type="InterPro" id="IPR035965">
    <property type="entry name" value="PAS-like_dom_sf"/>
</dbReference>
<feature type="domain" description="GGDEF" evidence="3">
    <location>
        <begin position="373"/>
        <end position="505"/>
    </location>
</feature>
<dbReference type="InterPro" id="IPR043128">
    <property type="entry name" value="Rev_trsase/Diguanyl_cyclase"/>
</dbReference>
<feature type="transmembrane region" description="Helical" evidence="2">
    <location>
        <begin position="65"/>
        <end position="86"/>
    </location>
</feature>
<dbReference type="PANTHER" id="PTHR44757">
    <property type="entry name" value="DIGUANYLATE CYCLASE DGCP"/>
    <property type="match status" value="1"/>
</dbReference>
<evidence type="ECO:0000256" key="1">
    <source>
        <dbReference type="SAM" id="MobiDB-lite"/>
    </source>
</evidence>
<dbReference type="FunFam" id="3.30.70.270:FF:000001">
    <property type="entry name" value="Diguanylate cyclase domain protein"/>
    <property type="match status" value="1"/>
</dbReference>
<dbReference type="Gene3D" id="3.30.450.20">
    <property type="entry name" value="PAS domain"/>
    <property type="match status" value="1"/>
</dbReference>
<dbReference type="SMART" id="SM00267">
    <property type="entry name" value="GGDEF"/>
    <property type="match status" value="1"/>
</dbReference>
<dbReference type="NCBIfam" id="TIGR00254">
    <property type="entry name" value="GGDEF"/>
    <property type="match status" value="1"/>
</dbReference>
<feature type="transmembrane region" description="Helical" evidence="2">
    <location>
        <begin position="154"/>
        <end position="172"/>
    </location>
</feature>
<dbReference type="SUPFAM" id="SSF55073">
    <property type="entry name" value="Nucleotide cyclase"/>
    <property type="match status" value="1"/>
</dbReference>
<evidence type="ECO:0000313" key="4">
    <source>
        <dbReference type="EMBL" id="MDP9647220.1"/>
    </source>
</evidence>
<dbReference type="Gene3D" id="3.30.70.270">
    <property type="match status" value="1"/>
</dbReference>
<dbReference type="InterPro" id="IPR029787">
    <property type="entry name" value="Nucleotide_cyclase"/>
</dbReference>
<protein>
    <submittedName>
        <fullName evidence="4">Diguanylate cyclase (GGDEF)-like protein</fullName>
    </submittedName>
</protein>
<dbReference type="SUPFAM" id="SSF55785">
    <property type="entry name" value="PYP-like sensor domain (PAS domain)"/>
    <property type="match status" value="1"/>
</dbReference>
<dbReference type="RefSeq" id="WP_392393629.1">
    <property type="nucleotide sequence ID" value="NZ_JAURTK010000003.1"/>
</dbReference>
<keyword evidence="2" id="KW-1133">Transmembrane helix</keyword>
<reference evidence="4" key="1">
    <citation type="submission" date="2023-07" db="EMBL/GenBank/DDBJ databases">
        <title>Sorghum-associated microbial communities from plants grown in Nebraska, USA.</title>
        <authorList>
            <person name="Schachtman D."/>
        </authorList>
    </citation>
    <scope>NUCLEOTIDE SEQUENCE</scope>
    <source>
        <strain evidence="4">DS1061</strain>
    </source>
</reference>
<feature type="transmembrane region" description="Helical" evidence="2">
    <location>
        <begin position="178"/>
        <end position="196"/>
    </location>
</feature>
<comment type="caution">
    <text evidence="4">The sequence shown here is derived from an EMBL/GenBank/DDBJ whole genome shotgun (WGS) entry which is preliminary data.</text>
</comment>
<dbReference type="AlphaFoldDB" id="A0AB73IB05"/>
<dbReference type="Pfam" id="PF00990">
    <property type="entry name" value="GGDEF"/>
    <property type="match status" value="1"/>
</dbReference>
<proteinExistence type="predicted"/>
<feature type="transmembrane region" description="Helical" evidence="2">
    <location>
        <begin position="98"/>
        <end position="117"/>
    </location>
</feature>
<feature type="transmembrane region" description="Helical" evidence="2">
    <location>
        <begin position="41"/>
        <end position="59"/>
    </location>
</feature>
<dbReference type="GO" id="GO:0003824">
    <property type="term" value="F:catalytic activity"/>
    <property type="evidence" value="ECO:0007669"/>
    <property type="project" value="UniProtKB-ARBA"/>
</dbReference>
<dbReference type="CDD" id="cd01949">
    <property type="entry name" value="GGDEF"/>
    <property type="match status" value="1"/>
</dbReference>
<dbReference type="PANTHER" id="PTHR44757:SF2">
    <property type="entry name" value="BIOFILM ARCHITECTURE MAINTENANCE PROTEIN MBAA"/>
    <property type="match status" value="1"/>
</dbReference>
<feature type="transmembrane region" description="Helical" evidence="2">
    <location>
        <begin position="129"/>
        <end position="147"/>
    </location>
</feature>
<evidence type="ECO:0000313" key="5">
    <source>
        <dbReference type="Proteomes" id="UP001229486"/>
    </source>
</evidence>
<dbReference type="InterPro" id="IPR000160">
    <property type="entry name" value="GGDEF_dom"/>
</dbReference>
<dbReference type="InterPro" id="IPR052155">
    <property type="entry name" value="Biofilm_reg_signaling"/>
</dbReference>
<evidence type="ECO:0000259" key="3">
    <source>
        <dbReference type="PROSITE" id="PS50887"/>
    </source>
</evidence>
<dbReference type="PROSITE" id="PS50887">
    <property type="entry name" value="GGDEF"/>
    <property type="match status" value="1"/>
</dbReference>
<dbReference type="Pfam" id="PF12860">
    <property type="entry name" value="PAS_7"/>
    <property type="match status" value="1"/>
</dbReference>
<name>A0AB73IB05_9BURK</name>
<evidence type="ECO:0000256" key="2">
    <source>
        <dbReference type="SAM" id="Phobius"/>
    </source>
</evidence>
<keyword evidence="2" id="KW-0812">Transmembrane</keyword>
<organism evidence="4 5">
    <name type="scientific">Paraburkholderia caledonica</name>
    <dbReference type="NCBI Taxonomy" id="134536"/>
    <lineage>
        <taxon>Bacteria</taxon>
        <taxon>Pseudomonadati</taxon>
        <taxon>Pseudomonadota</taxon>
        <taxon>Betaproteobacteria</taxon>
        <taxon>Burkholderiales</taxon>
        <taxon>Burkholderiaceae</taxon>
        <taxon>Paraburkholderia</taxon>
    </lineage>
</organism>
<dbReference type="Proteomes" id="UP001229486">
    <property type="component" value="Unassembled WGS sequence"/>
</dbReference>
<feature type="compositionally biased region" description="Basic and acidic residues" evidence="1">
    <location>
        <begin position="516"/>
        <end position="526"/>
    </location>
</feature>